<dbReference type="InterPro" id="IPR006665">
    <property type="entry name" value="OmpA-like"/>
</dbReference>
<dbReference type="PANTHER" id="PTHR30329">
    <property type="entry name" value="STATOR ELEMENT OF FLAGELLAR MOTOR COMPLEX"/>
    <property type="match status" value="1"/>
</dbReference>
<dbReference type="AlphaFoldDB" id="A0AAP5QC85"/>
<dbReference type="InterPro" id="IPR006664">
    <property type="entry name" value="OMP_bac"/>
</dbReference>
<feature type="domain" description="OmpA-like" evidence="5">
    <location>
        <begin position="221"/>
        <end position="347"/>
    </location>
</feature>
<proteinExistence type="predicted"/>
<evidence type="ECO:0000259" key="5">
    <source>
        <dbReference type="PROSITE" id="PS51123"/>
    </source>
</evidence>
<accession>A0AAP5QC85</accession>
<dbReference type="CDD" id="cd07185">
    <property type="entry name" value="OmpA_C-like"/>
    <property type="match status" value="1"/>
</dbReference>
<evidence type="ECO:0000313" key="6">
    <source>
        <dbReference type="EMBL" id="MDT8839810.1"/>
    </source>
</evidence>
<evidence type="ECO:0000313" key="7">
    <source>
        <dbReference type="Proteomes" id="UP001246473"/>
    </source>
</evidence>
<dbReference type="InterPro" id="IPR050330">
    <property type="entry name" value="Bact_OuterMem_StrucFunc"/>
</dbReference>
<comment type="subcellular location">
    <subcellularLocation>
        <location evidence="1">Cell outer membrane</location>
    </subcellularLocation>
</comment>
<evidence type="ECO:0000256" key="1">
    <source>
        <dbReference type="ARBA" id="ARBA00004442"/>
    </source>
</evidence>
<dbReference type="PANTHER" id="PTHR30329:SF21">
    <property type="entry name" value="LIPOPROTEIN YIAD-RELATED"/>
    <property type="match status" value="1"/>
</dbReference>
<dbReference type="Pfam" id="PF00691">
    <property type="entry name" value="OmpA"/>
    <property type="match status" value="1"/>
</dbReference>
<dbReference type="RefSeq" id="WP_106352225.1">
    <property type="nucleotide sequence ID" value="NZ_JANSLM010000007.1"/>
</dbReference>
<sequence length="355" mass="38427">MKFHTTMLACALVLSGCASQAERDRLGIADPTVMKTGIGATQDLAAGAATPQWVGTYAPIKNRGAVLEGLQSRLDKLATDKKGYFQAKAQCWVDAGQQALREHDQWGFVEEAIGQAATITIGLERGTALSAANPELRTVSTVRPDLWNIVNVIKADPAIANCPEAQQPLACAEVELIRAGHYAWTRNFQAAEKVLPGVQSTLQKSAQTALQCAQRKPAAPAVPQKITLRADSMFRFDRGDEAGMLPGGKTQLDALVTGLQRTSNIEKLNISGYTDRLGSDAYNQKLSLQRAQTVQDYLRKHGVSLPMLAQGRGKANPVVQCEQKNRDELVRCMAPNRRVEIELVRGAALNTAVVE</sequence>
<dbReference type="GO" id="GO:0009279">
    <property type="term" value="C:cell outer membrane"/>
    <property type="evidence" value="ECO:0007669"/>
    <property type="project" value="UniProtKB-SubCell"/>
</dbReference>
<dbReference type="Proteomes" id="UP001246473">
    <property type="component" value="Unassembled WGS sequence"/>
</dbReference>
<dbReference type="SUPFAM" id="SSF103088">
    <property type="entry name" value="OmpA-like"/>
    <property type="match status" value="1"/>
</dbReference>
<keyword evidence="2 4" id="KW-0472">Membrane</keyword>
<dbReference type="Gene3D" id="3.30.1330.60">
    <property type="entry name" value="OmpA-like domain"/>
    <property type="match status" value="1"/>
</dbReference>
<keyword evidence="3" id="KW-0998">Cell outer membrane</keyword>
<dbReference type="PROSITE" id="PS51257">
    <property type="entry name" value="PROKAR_LIPOPROTEIN"/>
    <property type="match status" value="1"/>
</dbReference>
<name>A0AAP5QC85_9BURK</name>
<comment type="caution">
    <text evidence="6">The sequence shown here is derived from an EMBL/GenBank/DDBJ whole genome shotgun (WGS) entry which is preliminary data.</text>
</comment>
<reference evidence="6" key="1">
    <citation type="submission" date="2022-08" db="EMBL/GenBank/DDBJ databases">
        <authorList>
            <person name="Kim S.-J."/>
        </authorList>
    </citation>
    <scope>NUCLEOTIDE SEQUENCE</scope>
    <source>
        <strain evidence="6">KJ</strain>
    </source>
</reference>
<dbReference type="EMBL" id="JANSLM010000007">
    <property type="protein sequence ID" value="MDT8839810.1"/>
    <property type="molecule type" value="Genomic_DNA"/>
</dbReference>
<protein>
    <submittedName>
        <fullName evidence="6">OmpA family protein</fullName>
    </submittedName>
</protein>
<evidence type="ECO:0000256" key="3">
    <source>
        <dbReference type="ARBA" id="ARBA00023237"/>
    </source>
</evidence>
<organism evidence="6 7">
    <name type="scientific">Paraburkholderia fungorum</name>
    <dbReference type="NCBI Taxonomy" id="134537"/>
    <lineage>
        <taxon>Bacteria</taxon>
        <taxon>Pseudomonadati</taxon>
        <taxon>Pseudomonadota</taxon>
        <taxon>Betaproteobacteria</taxon>
        <taxon>Burkholderiales</taxon>
        <taxon>Burkholderiaceae</taxon>
        <taxon>Paraburkholderia</taxon>
    </lineage>
</organism>
<evidence type="ECO:0000256" key="4">
    <source>
        <dbReference type="PROSITE-ProRule" id="PRU00473"/>
    </source>
</evidence>
<evidence type="ECO:0000256" key="2">
    <source>
        <dbReference type="ARBA" id="ARBA00023136"/>
    </source>
</evidence>
<dbReference type="PRINTS" id="PR01021">
    <property type="entry name" value="OMPADOMAIN"/>
</dbReference>
<dbReference type="InterPro" id="IPR036737">
    <property type="entry name" value="OmpA-like_sf"/>
</dbReference>
<gene>
    <name evidence="6" type="ORF">ParKJ_20500</name>
</gene>
<dbReference type="PROSITE" id="PS51123">
    <property type="entry name" value="OMPA_2"/>
    <property type="match status" value="1"/>
</dbReference>